<feature type="compositionally biased region" description="Low complexity" evidence="6">
    <location>
        <begin position="313"/>
        <end position="322"/>
    </location>
</feature>
<keyword evidence="9" id="KW-1185">Reference proteome</keyword>
<evidence type="ECO:0000256" key="5">
    <source>
        <dbReference type="SAM" id="Coils"/>
    </source>
</evidence>
<evidence type="ECO:0000259" key="7">
    <source>
        <dbReference type="PROSITE" id="PS51469"/>
    </source>
</evidence>
<dbReference type="InterPro" id="IPR012919">
    <property type="entry name" value="SUN_dom"/>
</dbReference>
<feature type="region of interest" description="Disordered" evidence="6">
    <location>
        <begin position="505"/>
        <end position="569"/>
    </location>
</feature>
<evidence type="ECO:0000313" key="8">
    <source>
        <dbReference type="EMBL" id="KAK0712201.1"/>
    </source>
</evidence>
<feature type="region of interest" description="Disordered" evidence="6">
    <location>
        <begin position="128"/>
        <end position="459"/>
    </location>
</feature>
<keyword evidence="3" id="KW-1133">Transmembrane helix</keyword>
<feature type="compositionally biased region" description="Low complexity" evidence="6">
    <location>
        <begin position="329"/>
        <end position="364"/>
    </location>
</feature>
<dbReference type="EMBL" id="JAUKTV010000016">
    <property type="protein sequence ID" value="KAK0712201.1"/>
    <property type="molecule type" value="Genomic_DNA"/>
</dbReference>
<accession>A0AA40AAB5</accession>
<evidence type="ECO:0000256" key="3">
    <source>
        <dbReference type="ARBA" id="ARBA00022989"/>
    </source>
</evidence>
<proteinExistence type="predicted"/>
<name>A0AA40AAB5_9PEZI</name>
<feature type="compositionally biased region" description="Polar residues" evidence="6">
    <location>
        <begin position="16"/>
        <end position="39"/>
    </location>
</feature>
<evidence type="ECO:0000256" key="2">
    <source>
        <dbReference type="ARBA" id="ARBA00022692"/>
    </source>
</evidence>
<dbReference type="InterPro" id="IPR045119">
    <property type="entry name" value="SUN1-5"/>
</dbReference>
<keyword evidence="4" id="KW-0472">Membrane</keyword>
<evidence type="ECO:0000256" key="1">
    <source>
        <dbReference type="ARBA" id="ARBA00004370"/>
    </source>
</evidence>
<dbReference type="PROSITE" id="PS51469">
    <property type="entry name" value="SUN"/>
    <property type="match status" value="1"/>
</dbReference>
<evidence type="ECO:0000256" key="6">
    <source>
        <dbReference type="SAM" id="MobiDB-lite"/>
    </source>
</evidence>
<dbReference type="Proteomes" id="UP001172159">
    <property type="component" value="Unassembled WGS sequence"/>
</dbReference>
<feature type="compositionally biased region" description="Basic and acidic residues" evidence="6">
    <location>
        <begin position="128"/>
        <end position="148"/>
    </location>
</feature>
<comment type="caution">
    <text evidence="8">The sequence shown here is derived from an EMBL/GenBank/DDBJ whole genome shotgun (WGS) entry which is preliminary data.</text>
</comment>
<feature type="domain" description="SUN" evidence="7">
    <location>
        <begin position="851"/>
        <end position="1055"/>
    </location>
</feature>
<evidence type="ECO:0000313" key="9">
    <source>
        <dbReference type="Proteomes" id="UP001172159"/>
    </source>
</evidence>
<feature type="compositionally biased region" description="Polar residues" evidence="6">
    <location>
        <begin position="62"/>
        <end position="75"/>
    </location>
</feature>
<protein>
    <recommendedName>
        <fullName evidence="7">SUN domain-containing protein</fullName>
    </recommendedName>
</protein>
<keyword evidence="2" id="KW-0812">Transmembrane</keyword>
<dbReference type="AlphaFoldDB" id="A0AA40AAB5"/>
<dbReference type="PANTHER" id="PTHR12911:SF8">
    <property type="entry name" value="KLAROID PROTEIN-RELATED"/>
    <property type="match status" value="1"/>
</dbReference>
<feature type="compositionally biased region" description="Polar residues" evidence="6">
    <location>
        <begin position="414"/>
        <end position="425"/>
    </location>
</feature>
<keyword evidence="5" id="KW-0175">Coiled coil</keyword>
<feature type="region of interest" description="Disordered" evidence="6">
    <location>
        <begin position="16"/>
        <end position="82"/>
    </location>
</feature>
<sequence length="1068" mass="115373">MTDALSSPTTSLHISLNLSQSPISRETSPYQSLNHNNHPATLFTMPPRQRPARGGIAPTPSPQQQGRAGTPSSVRSTRKQVDAGSVRVDIPVKYSTSYGSAMATFPDRVRVMGGGNVRTAVHGVLDQVTKDNEAAKARRQAKEQERASRTKTSSPQPQQAVQPPPPVQQPQTVGGRTRAPGKTTLSQQISRSESEESEEQEEGEDEDGPSQKTLVESQHGATTSTRGGLLSGQRSKSHSASAPGSTRSSHPSNQPANPVVQPAKASQIAARKRSRGSDSSDSAVDSDEEFETQSRKEAMRKLMEANRKENEETAAQRAAAAEQNRREAQQAAQAWQQRDQAEQALPPASNSLPRPPSVSVSRPPAHQSVPTRPLPRPPVASATVGAPGNTGDGNPRSWQEENGVYSPPGFDGAASSSRGLFQPVSSPAVGNIVGRPPRPSLEAALGTIGQPSRPSVGGIGGAGTASAVVGGMALEDVPGALADSGCGPLSPRYWGRGGNVGGGGIGGIGGIGGPPNKPPVPGRRNPGSSDSSSGDEDNEGPNPHSGPRYTGRPNNQRIGREGANRNAGAARMARARKTLGKIWWPTLQWVLTASLLIGTLSVLLGPNGPSVPSFPSFSSGSFSGPMAVFTEEQYDDFKRFWESRSTATEAALQNVQSTLPKLVRVTKDKHGNIIVAKEFWEAILDRVKHEPSILKLDKGKISEDHWDAIRARIKSAGLDQSVEDWFVKNKDRISGIFSGHPITKPVTSRKETYEETVTRDQYLENLRQQVSKSRQDFEKELAALRKELHGLIEEQRHKTGGLTKKEIQKVVKDIVDKELGSSVFRPGKQSPVAAINDMLSRHVNWFSFGNGAQIDLSVTSPTFRLDRPSMGTVAWLRTMAKKPQFLHDSFHATSLWTDSGHCWCAGIFAGKNKEKLPADIGISVAGLIIPKYVAVENINPGATTDPGSMPKDIEVWAKFENKAKNKQMKKWMNTQFPTAAENPRNAGQLREDFVQIGKFTYEYRLVDNGVFIHKLSEDLVALDAVVETVLIRAVTNNGSPDHTCFYRLRLYGQEIDEETGRHIGSSSW</sequence>
<feature type="compositionally biased region" description="Basic and acidic residues" evidence="6">
    <location>
        <begin position="292"/>
        <end position="311"/>
    </location>
</feature>
<dbReference type="GO" id="GO:0034993">
    <property type="term" value="C:meiotic nuclear membrane microtubule tethering complex"/>
    <property type="evidence" value="ECO:0007669"/>
    <property type="project" value="TreeGrafter"/>
</dbReference>
<feature type="coiled-coil region" evidence="5">
    <location>
        <begin position="763"/>
        <end position="794"/>
    </location>
</feature>
<dbReference type="Gene3D" id="2.60.120.260">
    <property type="entry name" value="Galactose-binding domain-like"/>
    <property type="match status" value="1"/>
</dbReference>
<feature type="compositionally biased region" description="Low complexity" evidence="6">
    <location>
        <begin position="522"/>
        <end position="532"/>
    </location>
</feature>
<organism evidence="8 9">
    <name type="scientific">Apiosordaria backusii</name>
    <dbReference type="NCBI Taxonomy" id="314023"/>
    <lineage>
        <taxon>Eukaryota</taxon>
        <taxon>Fungi</taxon>
        <taxon>Dikarya</taxon>
        <taxon>Ascomycota</taxon>
        <taxon>Pezizomycotina</taxon>
        <taxon>Sordariomycetes</taxon>
        <taxon>Sordariomycetidae</taxon>
        <taxon>Sordariales</taxon>
        <taxon>Lasiosphaeriaceae</taxon>
        <taxon>Apiosordaria</taxon>
    </lineage>
</organism>
<feature type="compositionally biased region" description="Acidic residues" evidence="6">
    <location>
        <begin position="195"/>
        <end position="208"/>
    </location>
</feature>
<evidence type="ECO:0000256" key="4">
    <source>
        <dbReference type="ARBA" id="ARBA00023136"/>
    </source>
</evidence>
<comment type="subcellular location">
    <subcellularLocation>
        <location evidence="1">Membrane</location>
    </subcellularLocation>
</comment>
<dbReference type="PANTHER" id="PTHR12911">
    <property type="entry name" value="SAD1/UNC-84-LIKE PROTEIN-RELATED"/>
    <property type="match status" value="1"/>
</dbReference>
<dbReference type="GO" id="GO:0043495">
    <property type="term" value="F:protein-membrane adaptor activity"/>
    <property type="evidence" value="ECO:0007669"/>
    <property type="project" value="TreeGrafter"/>
</dbReference>
<gene>
    <name evidence="8" type="ORF">B0T21DRAFT_297507</name>
</gene>
<feature type="compositionally biased region" description="Polar residues" evidence="6">
    <location>
        <begin position="212"/>
        <end position="256"/>
    </location>
</feature>
<reference evidence="8" key="1">
    <citation type="submission" date="2023-06" db="EMBL/GenBank/DDBJ databases">
        <title>Genome-scale phylogeny and comparative genomics of the fungal order Sordariales.</title>
        <authorList>
            <consortium name="Lawrence Berkeley National Laboratory"/>
            <person name="Hensen N."/>
            <person name="Bonometti L."/>
            <person name="Westerberg I."/>
            <person name="Brannstrom I.O."/>
            <person name="Guillou S."/>
            <person name="Cros-Aarteil S."/>
            <person name="Calhoun S."/>
            <person name="Haridas S."/>
            <person name="Kuo A."/>
            <person name="Mondo S."/>
            <person name="Pangilinan J."/>
            <person name="Riley R."/>
            <person name="Labutti K."/>
            <person name="Andreopoulos B."/>
            <person name="Lipzen A."/>
            <person name="Chen C."/>
            <person name="Yanf M."/>
            <person name="Daum C."/>
            <person name="Ng V."/>
            <person name="Clum A."/>
            <person name="Steindorff A."/>
            <person name="Ohm R."/>
            <person name="Martin F."/>
            <person name="Silar P."/>
            <person name="Natvig D."/>
            <person name="Lalanne C."/>
            <person name="Gautier V."/>
            <person name="Ament-Velasquez S.L."/>
            <person name="Kruys A."/>
            <person name="Hutchinson M.I."/>
            <person name="Powell A.J."/>
            <person name="Barry K."/>
            <person name="Miller A.N."/>
            <person name="Grigoriev I.V."/>
            <person name="Debuchy R."/>
            <person name="Gladieux P."/>
            <person name="Thoren M.H."/>
            <person name="Johannesson H."/>
        </authorList>
    </citation>
    <scope>NUCLEOTIDE SEQUENCE</scope>
    <source>
        <strain evidence="8">CBS 540.89</strain>
    </source>
</reference>